<protein>
    <recommendedName>
        <fullName evidence="12">UDP-N-acetylglucosamine 1-carboxyvinyltransferase</fullName>
        <ecNumber evidence="12">2.5.1.7</ecNumber>
    </recommendedName>
    <alternativeName>
        <fullName evidence="12">Enoylpyruvate transferase</fullName>
    </alternativeName>
    <alternativeName>
        <fullName evidence="12">UDP-N-acetylglucosamine enolpyruvyl transferase</fullName>
        <shortName evidence="12">EPT</shortName>
    </alternativeName>
</protein>
<dbReference type="Gene3D" id="3.65.10.10">
    <property type="entry name" value="Enolpyruvate transferase domain"/>
    <property type="match status" value="2"/>
</dbReference>
<keyword evidence="6 12" id="KW-0133">Cell shape</keyword>
<dbReference type="UniPathway" id="UPA00219"/>
<dbReference type="InterPro" id="IPR050068">
    <property type="entry name" value="MurA_subfamily"/>
</dbReference>
<dbReference type="GO" id="GO:0019277">
    <property type="term" value="P:UDP-N-acetylgalactosamine biosynthetic process"/>
    <property type="evidence" value="ECO:0007669"/>
    <property type="project" value="InterPro"/>
</dbReference>
<dbReference type="InterPro" id="IPR036968">
    <property type="entry name" value="Enolpyruvate_Tfrase_sf"/>
</dbReference>
<comment type="caution">
    <text evidence="12">Lacks conserved residue(s) required for the propagation of feature annotation.</text>
</comment>
<feature type="binding site" evidence="12">
    <location>
        <position position="91"/>
    </location>
    <ligand>
        <name>UDP-N-acetyl-alpha-D-glucosamine</name>
        <dbReference type="ChEBI" id="CHEBI:57705"/>
    </ligand>
</feature>
<evidence type="ECO:0000256" key="11">
    <source>
        <dbReference type="ARBA" id="ARBA00047527"/>
    </source>
</evidence>
<dbReference type="GO" id="GO:0051301">
    <property type="term" value="P:cell division"/>
    <property type="evidence" value="ECO:0007669"/>
    <property type="project" value="UniProtKB-KW"/>
</dbReference>
<evidence type="ECO:0000256" key="9">
    <source>
        <dbReference type="ARBA" id="ARBA00023316"/>
    </source>
</evidence>
<keyword evidence="5 12" id="KW-0808">Transferase</keyword>
<gene>
    <name evidence="12" type="primary">murA</name>
    <name evidence="14" type="ORF">UY82_C0009G0003</name>
</gene>
<dbReference type="EC" id="2.5.1.7" evidence="12"/>
<evidence type="ECO:0000256" key="8">
    <source>
        <dbReference type="ARBA" id="ARBA00023306"/>
    </source>
</evidence>
<dbReference type="GO" id="GO:0008760">
    <property type="term" value="F:UDP-N-acetylglucosamine 1-carboxyvinyltransferase activity"/>
    <property type="evidence" value="ECO:0007669"/>
    <property type="project" value="UniProtKB-UniRule"/>
</dbReference>
<dbReference type="PATRIC" id="fig|1618986.3.peg.126"/>
<dbReference type="CDD" id="cd01555">
    <property type="entry name" value="UdpNAET"/>
    <property type="match status" value="1"/>
</dbReference>
<evidence type="ECO:0000313" key="14">
    <source>
        <dbReference type="EMBL" id="KKW36870.1"/>
    </source>
</evidence>
<comment type="similarity">
    <text evidence="10 12">Belongs to the EPSP synthase family. MurA subfamily.</text>
</comment>
<dbReference type="GO" id="GO:0071555">
    <property type="term" value="P:cell wall organization"/>
    <property type="evidence" value="ECO:0007669"/>
    <property type="project" value="UniProtKB-KW"/>
</dbReference>
<feature type="active site" description="Proton donor" evidence="12">
    <location>
        <position position="115"/>
    </location>
</feature>
<feature type="binding site" evidence="12">
    <location>
        <position position="304"/>
    </location>
    <ligand>
        <name>UDP-N-acetyl-alpha-D-glucosamine</name>
        <dbReference type="ChEBI" id="CHEBI:57705"/>
    </ligand>
</feature>
<keyword evidence="7 12" id="KW-0573">Peptidoglycan synthesis</keyword>
<evidence type="ECO:0000256" key="12">
    <source>
        <dbReference type="HAMAP-Rule" id="MF_00111"/>
    </source>
</evidence>
<name>A0A0G1Y129_9BACT</name>
<dbReference type="GO" id="GO:0005737">
    <property type="term" value="C:cytoplasm"/>
    <property type="evidence" value="ECO:0007669"/>
    <property type="project" value="UniProtKB-SubCell"/>
</dbReference>
<evidence type="ECO:0000256" key="10">
    <source>
        <dbReference type="ARBA" id="ARBA00038367"/>
    </source>
</evidence>
<evidence type="ECO:0000256" key="6">
    <source>
        <dbReference type="ARBA" id="ARBA00022960"/>
    </source>
</evidence>
<dbReference type="InterPro" id="IPR013792">
    <property type="entry name" value="RNA3'P_cycl/enolpyr_Trfase_a/b"/>
</dbReference>
<proteinExistence type="inferred from homology"/>
<dbReference type="InterPro" id="IPR005750">
    <property type="entry name" value="UDP_GlcNAc_COvinyl_MurA"/>
</dbReference>
<evidence type="ECO:0000259" key="13">
    <source>
        <dbReference type="Pfam" id="PF00275"/>
    </source>
</evidence>
<evidence type="ECO:0000256" key="2">
    <source>
        <dbReference type="ARBA" id="ARBA00004752"/>
    </source>
</evidence>
<organism evidence="14 15">
    <name type="scientific">Candidatus Uhrbacteria bacterium GW2011_GWC2_53_7</name>
    <dbReference type="NCBI Taxonomy" id="1618986"/>
    <lineage>
        <taxon>Bacteria</taxon>
        <taxon>Candidatus Uhriibacteriota</taxon>
    </lineage>
</organism>
<reference evidence="14 15" key="1">
    <citation type="journal article" date="2015" name="Nature">
        <title>rRNA introns, odd ribosomes, and small enigmatic genomes across a large radiation of phyla.</title>
        <authorList>
            <person name="Brown C.T."/>
            <person name="Hug L.A."/>
            <person name="Thomas B.C."/>
            <person name="Sharon I."/>
            <person name="Castelle C.J."/>
            <person name="Singh A."/>
            <person name="Wilkins M.J."/>
            <person name="Williams K.H."/>
            <person name="Banfield J.F."/>
        </authorList>
    </citation>
    <scope>NUCLEOTIDE SEQUENCE [LARGE SCALE GENOMIC DNA]</scope>
</reference>
<evidence type="ECO:0000256" key="7">
    <source>
        <dbReference type="ARBA" id="ARBA00022984"/>
    </source>
</evidence>
<dbReference type="NCBIfam" id="TIGR01072">
    <property type="entry name" value="murA"/>
    <property type="match status" value="1"/>
</dbReference>
<dbReference type="PANTHER" id="PTHR43783:SF1">
    <property type="entry name" value="UDP-N-ACETYLGLUCOSAMINE 1-CARBOXYVINYLTRANSFERASE"/>
    <property type="match status" value="1"/>
</dbReference>
<comment type="catalytic activity">
    <reaction evidence="11 12">
        <text>phosphoenolpyruvate + UDP-N-acetyl-alpha-D-glucosamine = UDP-N-acetyl-3-O-(1-carboxyvinyl)-alpha-D-glucosamine + phosphate</text>
        <dbReference type="Rhea" id="RHEA:18681"/>
        <dbReference type="ChEBI" id="CHEBI:43474"/>
        <dbReference type="ChEBI" id="CHEBI:57705"/>
        <dbReference type="ChEBI" id="CHEBI:58702"/>
        <dbReference type="ChEBI" id="CHEBI:68483"/>
        <dbReference type="EC" id="2.5.1.7"/>
    </reaction>
</comment>
<accession>A0A0G1Y129</accession>
<sequence length="433" mass="46764">MEQFRIEGGQPVKGTVTLSGAKNAASKMMIASLLTQERVVIHNVPRQRETAITEEILRAIGSKTSWNDHALTAQFSTPDSSEVKGLSGKNRISVLAIAPLLHRLGEAFVPVVEGDRIGPRPVNWHVMALEKMGAQIESRPDGWRATAPHGLRGGLVVFPYPSVGATETAILAAVLANGRTMIRNAAIEPEIVELVKMLQNMGAIIEMGAGRDIEVVGVEKMYGCEVTVLPDALEAASYACIALGTKGEVFVKGAVHEHMMTFLNAVRRIGGAYEVQKDGIRFWSSGDFKGIKLETDTHPGFRTDWQQPFVVVLTQAKGTSVVHETVYESRFGYVETLNAMGANITLFSNCLGELPCRFNGENYKHSAVINGATPLHAMDIAVPDIRAGLAFVLAALVAEGASTLSGIEHLDRGYESLEEKLKGVGVHIERLST</sequence>
<dbReference type="EMBL" id="LCRN01000009">
    <property type="protein sequence ID" value="KKW36870.1"/>
    <property type="molecule type" value="Genomic_DNA"/>
</dbReference>
<dbReference type="Pfam" id="PF00275">
    <property type="entry name" value="EPSP_synthase"/>
    <property type="match status" value="1"/>
</dbReference>
<comment type="function">
    <text evidence="12">Cell wall formation. Adds enolpyruvyl to UDP-N-acetylglucosamine.</text>
</comment>
<dbReference type="AlphaFoldDB" id="A0A0G1Y129"/>
<evidence type="ECO:0000256" key="4">
    <source>
        <dbReference type="ARBA" id="ARBA00022618"/>
    </source>
</evidence>
<dbReference type="GO" id="GO:0008360">
    <property type="term" value="P:regulation of cell shape"/>
    <property type="evidence" value="ECO:0007669"/>
    <property type="project" value="UniProtKB-KW"/>
</dbReference>
<evidence type="ECO:0000256" key="1">
    <source>
        <dbReference type="ARBA" id="ARBA00004496"/>
    </source>
</evidence>
<dbReference type="GO" id="GO:0009252">
    <property type="term" value="P:peptidoglycan biosynthetic process"/>
    <property type="evidence" value="ECO:0007669"/>
    <property type="project" value="UniProtKB-UniRule"/>
</dbReference>
<dbReference type="PANTHER" id="PTHR43783">
    <property type="entry name" value="UDP-N-ACETYLGLUCOSAMINE 1-CARBOXYVINYLTRANSFERASE"/>
    <property type="match status" value="1"/>
</dbReference>
<keyword evidence="3 12" id="KW-0963">Cytoplasm</keyword>
<dbReference type="Proteomes" id="UP000033865">
    <property type="component" value="Unassembled WGS sequence"/>
</dbReference>
<keyword evidence="9 12" id="KW-0961">Cell wall biogenesis/degradation</keyword>
<dbReference type="InterPro" id="IPR001986">
    <property type="entry name" value="Enolpyruvate_Tfrase_dom"/>
</dbReference>
<feature type="binding site" evidence="12">
    <location>
        <position position="326"/>
    </location>
    <ligand>
        <name>UDP-N-acetyl-alpha-D-glucosamine</name>
        <dbReference type="ChEBI" id="CHEBI:57705"/>
    </ligand>
</feature>
<comment type="pathway">
    <text evidence="2 12">Cell wall biogenesis; peptidoglycan biosynthesis.</text>
</comment>
<keyword evidence="8 12" id="KW-0131">Cell cycle</keyword>
<feature type="binding site" evidence="12">
    <location>
        <begin position="22"/>
        <end position="23"/>
    </location>
    <ligand>
        <name>phosphoenolpyruvate</name>
        <dbReference type="ChEBI" id="CHEBI:58702"/>
    </ligand>
</feature>
<evidence type="ECO:0000256" key="5">
    <source>
        <dbReference type="ARBA" id="ARBA00022679"/>
    </source>
</evidence>
<dbReference type="SUPFAM" id="SSF55205">
    <property type="entry name" value="EPT/RTPC-like"/>
    <property type="match status" value="1"/>
</dbReference>
<comment type="subcellular location">
    <subcellularLocation>
        <location evidence="1 12">Cytoplasm</location>
    </subcellularLocation>
</comment>
<dbReference type="HAMAP" id="MF_00111">
    <property type="entry name" value="MurA"/>
    <property type="match status" value="1"/>
</dbReference>
<keyword evidence="4 12" id="KW-0132">Cell division</keyword>
<dbReference type="NCBIfam" id="NF006873">
    <property type="entry name" value="PRK09369.1"/>
    <property type="match status" value="1"/>
</dbReference>
<feature type="domain" description="Enolpyruvate transferase" evidence="13">
    <location>
        <begin position="7"/>
        <end position="421"/>
    </location>
</feature>
<evidence type="ECO:0000313" key="15">
    <source>
        <dbReference type="Proteomes" id="UP000033865"/>
    </source>
</evidence>
<evidence type="ECO:0000256" key="3">
    <source>
        <dbReference type="ARBA" id="ARBA00022490"/>
    </source>
</evidence>
<comment type="caution">
    <text evidence="14">The sequence shown here is derived from an EMBL/GenBank/DDBJ whole genome shotgun (WGS) entry which is preliminary data.</text>
</comment>